<sequence>MTLNEYRKGFCMEMQLSIESGKKKGTVKRLFSRVSVNQFRRR</sequence>
<evidence type="ECO:0000313" key="2">
    <source>
        <dbReference type="Proteomes" id="UP000000238"/>
    </source>
</evidence>
<dbReference type="HOGENOM" id="CLU_3252353_0_0_6"/>
<accession>Q2SM43</accession>
<dbReference type="KEGG" id="hch:HCH_01418"/>
<organism evidence="1 2">
    <name type="scientific">Hahella chejuensis (strain KCTC 2396)</name>
    <dbReference type="NCBI Taxonomy" id="349521"/>
    <lineage>
        <taxon>Bacteria</taxon>
        <taxon>Pseudomonadati</taxon>
        <taxon>Pseudomonadota</taxon>
        <taxon>Gammaproteobacteria</taxon>
        <taxon>Oceanospirillales</taxon>
        <taxon>Hahellaceae</taxon>
        <taxon>Hahella</taxon>
    </lineage>
</organism>
<dbReference type="EMBL" id="CP000155">
    <property type="protein sequence ID" value="ABC28281.1"/>
    <property type="molecule type" value="Genomic_DNA"/>
</dbReference>
<evidence type="ECO:0000313" key="1">
    <source>
        <dbReference type="EMBL" id="ABC28281.1"/>
    </source>
</evidence>
<keyword evidence="2" id="KW-1185">Reference proteome</keyword>
<protein>
    <submittedName>
        <fullName evidence="1">Uncharacterized protein</fullName>
    </submittedName>
</protein>
<reference evidence="1 2" key="1">
    <citation type="journal article" date="2005" name="Nucleic Acids Res.">
        <title>Genomic blueprint of Hahella chejuensis, a marine microbe producing an algicidal agent.</title>
        <authorList>
            <person name="Jeong H."/>
            <person name="Yim J.H."/>
            <person name="Lee C."/>
            <person name="Choi S.-H."/>
            <person name="Park Y.K."/>
            <person name="Yoon S.H."/>
            <person name="Hur C.-G."/>
            <person name="Kang H.-Y."/>
            <person name="Kim D."/>
            <person name="Lee H.H."/>
            <person name="Park K.H."/>
            <person name="Park S.-H."/>
            <person name="Park H.-S."/>
            <person name="Lee H.K."/>
            <person name="Oh T.K."/>
            <person name="Kim J.F."/>
        </authorList>
    </citation>
    <scope>NUCLEOTIDE SEQUENCE [LARGE SCALE GENOMIC DNA]</scope>
    <source>
        <strain evidence="1 2">KCTC 2396</strain>
    </source>
</reference>
<name>Q2SM43_HAHCH</name>
<dbReference type="Proteomes" id="UP000000238">
    <property type="component" value="Chromosome"/>
</dbReference>
<gene>
    <name evidence="1" type="ordered locus">HCH_01418</name>
</gene>
<proteinExistence type="predicted"/>
<dbReference type="AlphaFoldDB" id="Q2SM43"/>